<evidence type="ECO:0000256" key="5">
    <source>
        <dbReference type="ARBA" id="ARBA00022723"/>
    </source>
</evidence>
<dbReference type="AlphaFoldDB" id="A0A1Z5KPA5"/>
<evidence type="ECO:0000313" key="15">
    <source>
        <dbReference type="Proteomes" id="UP000198406"/>
    </source>
</evidence>
<comment type="similarity">
    <text evidence="2">Belongs to the EMC6 family.</text>
</comment>
<feature type="transmembrane region" description="Helical" evidence="12">
    <location>
        <begin position="334"/>
        <end position="354"/>
    </location>
</feature>
<dbReference type="InterPro" id="IPR029008">
    <property type="entry name" value="EMC6-like"/>
</dbReference>
<evidence type="ECO:0000256" key="8">
    <source>
        <dbReference type="ARBA" id="ARBA00022833"/>
    </source>
</evidence>
<dbReference type="EMBL" id="BDSP01000266">
    <property type="protein sequence ID" value="GAX28143.1"/>
    <property type="molecule type" value="Genomic_DNA"/>
</dbReference>
<evidence type="ECO:0000256" key="7">
    <source>
        <dbReference type="ARBA" id="ARBA00022824"/>
    </source>
</evidence>
<protein>
    <recommendedName>
        <fullName evidence="3">ER membrane protein complex subunit 6</fullName>
    </recommendedName>
</protein>
<keyword evidence="5" id="KW-0479">Metal-binding</keyword>
<keyword evidence="8" id="KW-0862">Zinc</keyword>
<evidence type="ECO:0000256" key="9">
    <source>
        <dbReference type="ARBA" id="ARBA00022989"/>
    </source>
</evidence>
<evidence type="ECO:0000313" key="14">
    <source>
        <dbReference type="EMBL" id="GAX28143.1"/>
    </source>
</evidence>
<dbReference type="Pfam" id="PF07019">
    <property type="entry name" value="EMC6"/>
    <property type="match status" value="1"/>
</dbReference>
<dbReference type="GO" id="GO:0034975">
    <property type="term" value="P:protein folding in endoplasmic reticulum"/>
    <property type="evidence" value="ECO:0007669"/>
    <property type="project" value="TreeGrafter"/>
</dbReference>
<evidence type="ECO:0000256" key="10">
    <source>
        <dbReference type="ARBA" id="ARBA00023136"/>
    </source>
</evidence>
<dbReference type="Gene3D" id="3.30.40.10">
    <property type="entry name" value="Zinc/RING finger domain, C3HC4 (zinc finger)"/>
    <property type="match status" value="1"/>
</dbReference>
<dbReference type="GO" id="GO:0072546">
    <property type="term" value="C:EMC complex"/>
    <property type="evidence" value="ECO:0007669"/>
    <property type="project" value="InterPro"/>
</dbReference>
<keyword evidence="4 12" id="KW-0812">Transmembrane</keyword>
<comment type="caution">
    <text evidence="14">The sequence shown here is derived from an EMBL/GenBank/DDBJ whole genome shotgun (WGS) entry which is preliminary data.</text>
</comment>
<comment type="subcellular location">
    <subcellularLocation>
        <location evidence="1">Endoplasmic reticulum membrane</location>
        <topology evidence="1">Multi-pass membrane protein</topology>
    </subcellularLocation>
</comment>
<dbReference type="PANTHER" id="PTHR20994:SF0">
    <property type="entry name" value="ER MEMBRANE PROTEIN COMPLEX SUBUNIT 6"/>
    <property type="match status" value="1"/>
</dbReference>
<dbReference type="InParanoid" id="A0A1Z5KPA5"/>
<feature type="region of interest" description="Disordered" evidence="11">
    <location>
        <begin position="16"/>
        <end position="88"/>
    </location>
</feature>
<accession>A0A1Z5KPA5</accession>
<evidence type="ECO:0000256" key="1">
    <source>
        <dbReference type="ARBA" id="ARBA00004477"/>
    </source>
</evidence>
<keyword evidence="10 12" id="KW-0472">Membrane</keyword>
<organism evidence="14 15">
    <name type="scientific">Fistulifera solaris</name>
    <name type="common">Oleaginous diatom</name>
    <dbReference type="NCBI Taxonomy" id="1519565"/>
    <lineage>
        <taxon>Eukaryota</taxon>
        <taxon>Sar</taxon>
        <taxon>Stramenopiles</taxon>
        <taxon>Ochrophyta</taxon>
        <taxon>Bacillariophyta</taxon>
        <taxon>Bacillariophyceae</taxon>
        <taxon>Bacillariophycidae</taxon>
        <taxon>Naviculales</taxon>
        <taxon>Naviculaceae</taxon>
        <taxon>Fistulifera</taxon>
    </lineage>
</organism>
<feature type="domain" description="RING-CH-type" evidence="13">
    <location>
        <begin position="165"/>
        <end position="203"/>
    </location>
</feature>
<sequence>MGAVLQCLFRVCCNGDDDEDDDADSSTRASHEHHAPSASSSLLLSSNTGSNDTFTSLPAHPAVVEREEPQDTGQNTPPPPPSVRGGGLFRLFRPRFHKRVETEDDLKPSSSRSMNSPLRTACEFHSSGSYPTLSPHEIVLPGSQLQHEMAKIMSLRQERITGDECVICLEGFDESNPRMPTQCGCGINQTYFHLPCLYQWTEQGGASLVFLISLFKLITHYTSTSSIMMQDPMAGLTSGGDSNNTVTSSTNSKQVVDGMALQLNMKRLDRIRSVMSITSGCIAGILGCTGLQGLVFFLASHTFVCVIMAMTKMSGMSLQTYTQQTWFGYWTEGFQPTALSFTLFWTLFYGLVYLF</sequence>
<keyword evidence="7" id="KW-0256">Endoplasmic reticulum</keyword>
<dbReference type="InterPro" id="IPR008504">
    <property type="entry name" value="Emc6"/>
</dbReference>
<reference evidence="14 15" key="1">
    <citation type="journal article" date="2015" name="Plant Cell">
        <title>Oil accumulation by the oleaginous diatom Fistulifera solaris as revealed by the genome and transcriptome.</title>
        <authorList>
            <person name="Tanaka T."/>
            <person name="Maeda Y."/>
            <person name="Veluchamy A."/>
            <person name="Tanaka M."/>
            <person name="Abida H."/>
            <person name="Marechal E."/>
            <person name="Bowler C."/>
            <person name="Muto M."/>
            <person name="Sunaga Y."/>
            <person name="Tanaka M."/>
            <person name="Yoshino T."/>
            <person name="Taniguchi T."/>
            <person name="Fukuda Y."/>
            <person name="Nemoto M."/>
            <person name="Matsumoto M."/>
            <person name="Wong P.S."/>
            <person name="Aburatani S."/>
            <person name="Fujibuchi W."/>
        </authorList>
    </citation>
    <scope>NUCLEOTIDE SEQUENCE [LARGE SCALE GENOMIC DNA]</scope>
    <source>
        <strain evidence="14 15">JPCC DA0580</strain>
    </source>
</reference>
<keyword evidence="6" id="KW-0863">Zinc-finger</keyword>
<dbReference type="InterPro" id="IPR013083">
    <property type="entry name" value="Znf_RING/FYVE/PHD"/>
</dbReference>
<dbReference type="Proteomes" id="UP000198406">
    <property type="component" value="Unassembled WGS sequence"/>
</dbReference>
<keyword evidence="15" id="KW-1185">Reference proteome</keyword>
<evidence type="ECO:0000256" key="12">
    <source>
        <dbReference type="SAM" id="Phobius"/>
    </source>
</evidence>
<evidence type="ECO:0000256" key="4">
    <source>
        <dbReference type="ARBA" id="ARBA00022692"/>
    </source>
</evidence>
<gene>
    <name evidence="14" type="ORF">FisN_6Lh035</name>
</gene>
<dbReference type="PANTHER" id="PTHR20994">
    <property type="entry name" value="ER MEMBRANE PROTEIN COMPLEX SUBUNIT 6"/>
    <property type="match status" value="1"/>
</dbReference>
<evidence type="ECO:0000256" key="6">
    <source>
        <dbReference type="ARBA" id="ARBA00022771"/>
    </source>
</evidence>
<dbReference type="SUPFAM" id="SSF57850">
    <property type="entry name" value="RING/U-box"/>
    <property type="match status" value="1"/>
</dbReference>
<keyword evidence="9 12" id="KW-1133">Transmembrane helix</keyword>
<proteinExistence type="inferred from homology"/>
<evidence type="ECO:0000259" key="13">
    <source>
        <dbReference type="Pfam" id="PF12906"/>
    </source>
</evidence>
<feature type="transmembrane region" description="Helical" evidence="12">
    <location>
        <begin position="277"/>
        <end position="310"/>
    </location>
</feature>
<dbReference type="GO" id="GO:0008270">
    <property type="term" value="F:zinc ion binding"/>
    <property type="evidence" value="ECO:0007669"/>
    <property type="project" value="UniProtKB-KW"/>
</dbReference>
<evidence type="ECO:0000256" key="2">
    <source>
        <dbReference type="ARBA" id="ARBA00009436"/>
    </source>
</evidence>
<feature type="compositionally biased region" description="Low complexity" evidence="11">
    <location>
        <begin position="36"/>
        <end position="46"/>
    </location>
</feature>
<evidence type="ECO:0000256" key="11">
    <source>
        <dbReference type="SAM" id="MobiDB-lite"/>
    </source>
</evidence>
<name>A0A1Z5KPA5_FISSO</name>
<evidence type="ECO:0000256" key="3">
    <source>
        <dbReference type="ARBA" id="ARBA00020827"/>
    </source>
</evidence>
<dbReference type="GO" id="GO:0000045">
    <property type="term" value="P:autophagosome assembly"/>
    <property type="evidence" value="ECO:0007669"/>
    <property type="project" value="TreeGrafter"/>
</dbReference>
<dbReference type="InterPro" id="IPR011016">
    <property type="entry name" value="Znf_RING-CH"/>
</dbReference>
<dbReference type="Pfam" id="PF12906">
    <property type="entry name" value="RINGv"/>
    <property type="match status" value="1"/>
</dbReference>
<feature type="compositionally biased region" description="Polar residues" evidence="11">
    <location>
        <begin position="47"/>
        <end position="56"/>
    </location>
</feature>